<organism evidence="2 3">
    <name type="scientific">Trifolium pratense</name>
    <name type="common">Red clover</name>
    <dbReference type="NCBI Taxonomy" id="57577"/>
    <lineage>
        <taxon>Eukaryota</taxon>
        <taxon>Viridiplantae</taxon>
        <taxon>Streptophyta</taxon>
        <taxon>Embryophyta</taxon>
        <taxon>Tracheophyta</taxon>
        <taxon>Spermatophyta</taxon>
        <taxon>Magnoliopsida</taxon>
        <taxon>eudicotyledons</taxon>
        <taxon>Gunneridae</taxon>
        <taxon>Pentapetalae</taxon>
        <taxon>rosids</taxon>
        <taxon>fabids</taxon>
        <taxon>Fabales</taxon>
        <taxon>Fabaceae</taxon>
        <taxon>Papilionoideae</taxon>
        <taxon>50 kb inversion clade</taxon>
        <taxon>NPAAA clade</taxon>
        <taxon>Hologalegina</taxon>
        <taxon>IRL clade</taxon>
        <taxon>Trifolieae</taxon>
        <taxon>Trifolium</taxon>
    </lineage>
</organism>
<evidence type="ECO:0000259" key="1">
    <source>
        <dbReference type="Pfam" id="PF13966"/>
    </source>
</evidence>
<protein>
    <submittedName>
        <fullName evidence="2">Kinesin-like protein</fullName>
    </submittedName>
</protein>
<feature type="domain" description="Reverse transcriptase zinc-binding" evidence="1">
    <location>
        <begin position="166"/>
        <end position="254"/>
    </location>
</feature>
<dbReference type="Pfam" id="PF13966">
    <property type="entry name" value="zf-RVT"/>
    <property type="match status" value="1"/>
</dbReference>
<reference evidence="2 3" key="1">
    <citation type="journal article" date="2014" name="Am. J. Bot.">
        <title>Genome assembly and annotation for red clover (Trifolium pratense; Fabaceae).</title>
        <authorList>
            <person name="Istvanek J."/>
            <person name="Jaros M."/>
            <person name="Krenek A."/>
            <person name="Repkova J."/>
        </authorList>
    </citation>
    <scope>NUCLEOTIDE SEQUENCE [LARGE SCALE GENOMIC DNA]</scope>
    <source>
        <strain evidence="3">cv. Tatra</strain>
        <tissue evidence="2">Young leaves</tissue>
    </source>
</reference>
<dbReference type="AlphaFoldDB" id="A0A2K3LG87"/>
<evidence type="ECO:0000313" key="3">
    <source>
        <dbReference type="Proteomes" id="UP000236291"/>
    </source>
</evidence>
<dbReference type="InterPro" id="IPR026960">
    <property type="entry name" value="RVT-Znf"/>
</dbReference>
<dbReference type="PANTHER" id="PTHR33116:SF78">
    <property type="entry name" value="OS12G0587133 PROTEIN"/>
    <property type="match status" value="1"/>
</dbReference>
<dbReference type="PANTHER" id="PTHR33116">
    <property type="entry name" value="REVERSE TRANSCRIPTASE ZINC-BINDING DOMAIN-CONTAINING PROTEIN-RELATED-RELATED"/>
    <property type="match status" value="1"/>
</dbReference>
<sequence>MMVGVNVPDSWLGDAASALCYKVGKIFFLYLGLPIGVIRGVKTAWVNWKTICVRKEYGGLGVRQLKGFNLTLLGRVLVSKGADGSGSMSSKGWGMGLILFSGRIHGWMRFLMVRGACLQKGGGDQITYSGRDVLSRVGDRWGGLGVAKAAQSSNRWQWQSDPDTGYTVRGAYRLLTTLDSVTLEDVEHLIWHPQVPLKVSIFVWHLLRDRLPTKSNLVTRGVLSSAALFCVSGCGVAESAYHLFISYSFFGSLWTLVRTWIDISSTGSTTIRDHFVRFTYSTGGSRARRSFLPLIWLASIWVVWTERNHRLLRGSTSTPHQLLDKIKFFSY</sequence>
<reference evidence="2 3" key="2">
    <citation type="journal article" date="2017" name="Front. Plant Sci.">
        <title>Gene Classification and Mining of Molecular Markers Useful in Red Clover (Trifolium pratense) Breeding.</title>
        <authorList>
            <person name="Istvanek J."/>
            <person name="Dluhosova J."/>
            <person name="Dluhos P."/>
            <person name="Patkova L."/>
            <person name="Nedelnik J."/>
            <person name="Repkova J."/>
        </authorList>
    </citation>
    <scope>NUCLEOTIDE SEQUENCE [LARGE SCALE GENOMIC DNA]</scope>
    <source>
        <strain evidence="3">cv. Tatra</strain>
        <tissue evidence="2">Young leaves</tissue>
    </source>
</reference>
<evidence type="ECO:0000313" key="2">
    <source>
        <dbReference type="EMBL" id="PNX77538.1"/>
    </source>
</evidence>
<name>A0A2K3LG87_TRIPR</name>
<gene>
    <name evidence="2" type="ORF">L195_g033506</name>
</gene>
<dbReference type="EMBL" id="ASHM01032529">
    <property type="protein sequence ID" value="PNX77538.1"/>
    <property type="molecule type" value="Genomic_DNA"/>
</dbReference>
<accession>A0A2K3LG87</accession>
<comment type="caution">
    <text evidence="2">The sequence shown here is derived from an EMBL/GenBank/DDBJ whole genome shotgun (WGS) entry which is preliminary data.</text>
</comment>
<dbReference type="Proteomes" id="UP000236291">
    <property type="component" value="Unassembled WGS sequence"/>
</dbReference>
<feature type="non-terminal residue" evidence="2">
    <location>
        <position position="331"/>
    </location>
</feature>
<proteinExistence type="predicted"/>